<dbReference type="SUPFAM" id="SSF51120">
    <property type="entry name" value="beta-Roll"/>
    <property type="match status" value="3"/>
</dbReference>
<dbReference type="Proteomes" id="UP000500826">
    <property type="component" value="Chromosome"/>
</dbReference>
<name>A0ABX6P0T9_9BURK</name>
<feature type="compositionally biased region" description="Basic residues" evidence="1">
    <location>
        <begin position="357"/>
        <end position="376"/>
    </location>
</feature>
<feature type="region of interest" description="Disordered" evidence="1">
    <location>
        <begin position="437"/>
        <end position="471"/>
    </location>
</feature>
<sequence>MRATTTTWTDSRATTRSGAPAVSTRCWAARATTPRKAARRTTRCSARRQRPPAGEEGNDTLVGGAGDDTIDGGEVTDRINYSDLNTLLFTGATEGVVVDLGAGEVAQDGQGGFDLVSNIVSVVGTEFNDTLTGGTEMGFEQFDGAGGDDLIDGGALGTTTSNRVNYASANAAVTVNLGTGSAFGTATGTDTLVNINQVSGTRYNDTLTGSDATTYTETFIGRAGNDTIDGRGGNDIARYEAAANVSLATGIALTGKAAPTPSSTSKASAARPSTTRSPAAMRRTTPSSSSSAWAATTRSTAAAATTASTTPRRCPVSRWCWAKRAGTAGPSTGWAATTPCSTWKRCGRAASTTSGRQQRRQPPRRRRRRRLSVRRRGGNDTLVGDHGDDLLVGGDGSDIFGWGAGAAGNLDRVEDLELDDSLYFAGLQVEGFIEGMADPKPGRLPSAKARKAPPSSACGSPTAMAASPPSC</sequence>
<feature type="compositionally biased region" description="Low complexity" evidence="1">
    <location>
        <begin position="1"/>
        <end position="17"/>
    </location>
</feature>
<organism evidence="2 3">
    <name type="scientific">Ramlibacter terrae</name>
    <dbReference type="NCBI Taxonomy" id="2732511"/>
    <lineage>
        <taxon>Bacteria</taxon>
        <taxon>Pseudomonadati</taxon>
        <taxon>Pseudomonadota</taxon>
        <taxon>Betaproteobacteria</taxon>
        <taxon>Burkholderiales</taxon>
        <taxon>Comamonadaceae</taxon>
        <taxon>Ramlibacter</taxon>
    </lineage>
</organism>
<dbReference type="PRINTS" id="PR00313">
    <property type="entry name" value="CABNDNGRPT"/>
</dbReference>
<evidence type="ECO:0000313" key="2">
    <source>
        <dbReference type="EMBL" id="QJW83673.1"/>
    </source>
</evidence>
<feature type="compositionally biased region" description="Basic residues" evidence="1">
    <location>
        <begin position="36"/>
        <end position="50"/>
    </location>
</feature>
<protein>
    <submittedName>
        <fullName evidence="2">Calcium-binding protein</fullName>
    </submittedName>
</protein>
<keyword evidence="3" id="KW-1185">Reference proteome</keyword>
<dbReference type="Pfam" id="PF00353">
    <property type="entry name" value="HemolysinCabind"/>
    <property type="match status" value="4"/>
</dbReference>
<dbReference type="InterPro" id="IPR018511">
    <property type="entry name" value="Hemolysin-typ_Ca-bd_CS"/>
</dbReference>
<accession>A0ABX6P0T9</accession>
<dbReference type="EMBL" id="CP053418">
    <property type="protein sequence ID" value="QJW83673.1"/>
    <property type="molecule type" value="Genomic_DNA"/>
</dbReference>
<gene>
    <name evidence="2" type="ORF">HK414_05225</name>
</gene>
<dbReference type="InterPro" id="IPR001343">
    <property type="entry name" value="Hemolysn_Ca-bd"/>
</dbReference>
<dbReference type="Gene3D" id="2.150.10.10">
    <property type="entry name" value="Serralysin-like metalloprotease, C-terminal"/>
    <property type="match status" value="3"/>
</dbReference>
<evidence type="ECO:0000256" key="1">
    <source>
        <dbReference type="SAM" id="MobiDB-lite"/>
    </source>
</evidence>
<feature type="region of interest" description="Disordered" evidence="1">
    <location>
        <begin position="255"/>
        <end position="296"/>
    </location>
</feature>
<feature type="region of interest" description="Disordered" evidence="1">
    <location>
        <begin position="345"/>
        <end position="388"/>
    </location>
</feature>
<proteinExistence type="predicted"/>
<feature type="compositionally biased region" description="Low complexity" evidence="1">
    <location>
        <begin position="256"/>
        <end position="296"/>
    </location>
</feature>
<feature type="region of interest" description="Disordered" evidence="1">
    <location>
        <begin position="1"/>
        <end position="65"/>
    </location>
</feature>
<dbReference type="InterPro" id="IPR011049">
    <property type="entry name" value="Serralysin-like_metalloprot_C"/>
</dbReference>
<reference evidence="2 3" key="1">
    <citation type="submission" date="2020-05" db="EMBL/GenBank/DDBJ databases">
        <title>Ramlibacter rhizophilus sp. nov., isolated from rhizosphere soil of national flower Mugunghwa from South Korea.</title>
        <authorList>
            <person name="Zheng-Fei Y."/>
            <person name="Huan T."/>
        </authorList>
    </citation>
    <scope>NUCLEOTIDE SEQUENCE [LARGE SCALE GENOMIC DNA]</scope>
    <source>
        <strain evidence="2 3">H242</strain>
    </source>
</reference>
<evidence type="ECO:0000313" key="3">
    <source>
        <dbReference type="Proteomes" id="UP000500826"/>
    </source>
</evidence>
<dbReference type="PROSITE" id="PS00330">
    <property type="entry name" value="HEMOLYSIN_CALCIUM"/>
    <property type="match status" value="2"/>
</dbReference>